<dbReference type="Proteomes" id="UP001283361">
    <property type="component" value="Unassembled WGS sequence"/>
</dbReference>
<feature type="region of interest" description="Disordered" evidence="1">
    <location>
        <begin position="79"/>
        <end position="98"/>
    </location>
</feature>
<feature type="compositionally biased region" description="Polar residues" evidence="1">
    <location>
        <begin position="19"/>
        <end position="29"/>
    </location>
</feature>
<evidence type="ECO:0000313" key="2">
    <source>
        <dbReference type="EMBL" id="KAK3755370.1"/>
    </source>
</evidence>
<evidence type="ECO:0000256" key="1">
    <source>
        <dbReference type="SAM" id="MobiDB-lite"/>
    </source>
</evidence>
<name>A0AAE0YRN4_9GAST</name>
<protein>
    <submittedName>
        <fullName evidence="2">Uncharacterized protein</fullName>
    </submittedName>
</protein>
<evidence type="ECO:0000313" key="3">
    <source>
        <dbReference type="Proteomes" id="UP001283361"/>
    </source>
</evidence>
<reference evidence="2" key="1">
    <citation type="journal article" date="2023" name="G3 (Bethesda)">
        <title>A reference genome for the long-term kleptoplast-retaining sea slug Elysia crispata morphotype clarki.</title>
        <authorList>
            <person name="Eastman K.E."/>
            <person name="Pendleton A.L."/>
            <person name="Shaikh M.A."/>
            <person name="Suttiyut T."/>
            <person name="Ogas R."/>
            <person name="Tomko P."/>
            <person name="Gavelis G."/>
            <person name="Widhalm J.R."/>
            <person name="Wisecaver J.H."/>
        </authorList>
    </citation>
    <scope>NUCLEOTIDE SEQUENCE</scope>
    <source>
        <strain evidence="2">ECLA1</strain>
    </source>
</reference>
<feature type="region of interest" description="Disordered" evidence="1">
    <location>
        <begin position="1"/>
        <end position="54"/>
    </location>
</feature>
<sequence length="98" mass="10530">MNDIFRPLEASRAEVTEAASRQTTTSRQRSPARVVSPTSIVAGPNRPVDWGKPSPTQSSYLAVSGEILLAWSSPFNLSMPTSKHTEASVDSGGSDLWI</sequence>
<dbReference type="AlphaFoldDB" id="A0AAE0YRN4"/>
<dbReference type="EMBL" id="JAWDGP010005602">
    <property type="protein sequence ID" value="KAK3755370.1"/>
    <property type="molecule type" value="Genomic_DNA"/>
</dbReference>
<proteinExistence type="predicted"/>
<keyword evidence="3" id="KW-1185">Reference proteome</keyword>
<comment type="caution">
    <text evidence="2">The sequence shown here is derived from an EMBL/GenBank/DDBJ whole genome shotgun (WGS) entry which is preliminary data.</text>
</comment>
<gene>
    <name evidence="2" type="ORF">RRG08_026100</name>
</gene>
<organism evidence="2 3">
    <name type="scientific">Elysia crispata</name>
    <name type="common">lettuce slug</name>
    <dbReference type="NCBI Taxonomy" id="231223"/>
    <lineage>
        <taxon>Eukaryota</taxon>
        <taxon>Metazoa</taxon>
        <taxon>Spiralia</taxon>
        <taxon>Lophotrochozoa</taxon>
        <taxon>Mollusca</taxon>
        <taxon>Gastropoda</taxon>
        <taxon>Heterobranchia</taxon>
        <taxon>Euthyneura</taxon>
        <taxon>Panpulmonata</taxon>
        <taxon>Sacoglossa</taxon>
        <taxon>Placobranchoidea</taxon>
        <taxon>Plakobranchidae</taxon>
        <taxon>Elysia</taxon>
    </lineage>
</organism>
<accession>A0AAE0YRN4</accession>